<comment type="caution">
    <text evidence="3">The sequence shown here is derived from an EMBL/GenBank/DDBJ whole genome shotgun (WGS) entry which is preliminary data.</text>
</comment>
<keyword evidence="4" id="KW-1185">Reference proteome</keyword>
<accession>A0ABY0IU06</accession>
<feature type="domain" description="Response regulatory" evidence="2">
    <location>
        <begin position="5"/>
        <end position="119"/>
    </location>
</feature>
<dbReference type="EMBL" id="SHKM01000001">
    <property type="protein sequence ID" value="RZT90325.1"/>
    <property type="molecule type" value="Genomic_DNA"/>
</dbReference>
<sequence>MAAKTLLVVDDVESMRGILTAIAQEVGFAVKQASHGQAGLEMVQAGGIDAIVSDWNMPVMDGGQFVRALRAAGHLMPVIMVTVEADQNRVRELIQTGIQGYIVKPFKAETVHRALEKLLQRL</sequence>
<name>A0ABY0IU06_9RHOO</name>
<feature type="modified residue" description="4-aspartylphosphate" evidence="1">
    <location>
        <position position="54"/>
    </location>
</feature>
<dbReference type="PANTHER" id="PTHR43228">
    <property type="entry name" value="TWO-COMPONENT RESPONSE REGULATOR"/>
    <property type="match status" value="1"/>
</dbReference>
<dbReference type="RefSeq" id="WP_130458803.1">
    <property type="nucleotide sequence ID" value="NZ_SHKM01000001.1"/>
</dbReference>
<dbReference type="SUPFAM" id="SSF52172">
    <property type="entry name" value="CheY-like"/>
    <property type="match status" value="1"/>
</dbReference>
<dbReference type="Gene3D" id="3.40.50.2300">
    <property type="match status" value="1"/>
</dbReference>
<dbReference type="Pfam" id="PF00072">
    <property type="entry name" value="Response_reg"/>
    <property type="match status" value="1"/>
</dbReference>
<protein>
    <submittedName>
        <fullName evidence="3">Two-component system chemotaxis response regulator CheY</fullName>
    </submittedName>
</protein>
<dbReference type="InterPro" id="IPR011006">
    <property type="entry name" value="CheY-like_superfamily"/>
</dbReference>
<organism evidence="3 4">
    <name type="scientific">Azospira oryzae</name>
    <dbReference type="NCBI Taxonomy" id="146939"/>
    <lineage>
        <taxon>Bacteria</taxon>
        <taxon>Pseudomonadati</taxon>
        <taxon>Pseudomonadota</taxon>
        <taxon>Betaproteobacteria</taxon>
        <taxon>Rhodocyclales</taxon>
        <taxon>Rhodocyclaceae</taxon>
        <taxon>Azospira</taxon>
    </lineage>
</organism>
<evidence type="ECO:0000313" key="3">
    <source>
        <dbReference type="EMBL" id="RZT90325.1"/>
    </source>
</evidence>
<dbReference type="PANTHER" id="PTHR43228:SF1">
    <property type="entry name" value="TWO-COMPONENT RESPONSE REGULATOR ARR22"/>
    <property type="match status" value="1"/>
</dbReference>
<gene>
    <name evidence="3" type="ORF">EV678_1137</name>
</gene>
<dbReference type="InterPro" id="IPR001789">
    <property type="entry name" value="Sig_transdc_resp-reg_receiver"/>
</dbReference>
<evidence type="ECO:0000256" key="1">
    <source>
        <dbReference type="PROSITE-ProRule" id="PRU00169"/>
    </source>
</evidence>
<dbReference type="InterPro" id="IPR052048">
    <property type="entry name" value="ST_Response_Regulator"/>
</dbReference>
<dbReference type="PROSITE" id="PS50110">
    <property type="entry name" value="RESPONSE_REGULATORY"/>
    <property type="match status" value="1"/>
</dbReference>
<dbReference type="SMART" id="SM00448">
    <property type="entry name" value="REC"/>
    <property type="match status" value="1"/>
</dbReference>
<evidence type="ECO:0000313" key="4">
    <source>
        <dbReference type="Proteomes" id="UP000292136"/>
    </source>
</evidence>
<dbReference type="Proteomes" id="UP000292136">
    <property type="component" value="Unassembled WGS sequence"/>
</dbReference>
<keyword evidence="1" id="KW-0597">Phosphoprotein</keyword>
<reference evidence="3 4" key="1">
    <citation type="submission" date="2019-02" db="EMBL/GenBank/DDBJ databases">
        <title>Genomic Encyclopedia of Type Strains, Phase IV (KMG-IV): sequencing the most valuable type-strain genomes for metagenomic binning, comparative biology and taxonomic classification.</title>
        <authorList>
            <person name="Goeker M."/>
        </authorList>
    </citation>
    <scope>NUCLEOTIDE SEQUENCE [LARGE SCALE GENOMIC DNA]</scope>
    <source>
        <strain evidence="3 4">DSM 21223</strain>
    </source>
</reference>
<proteinExistence type="predicted"/>
<evidence type="ECO:0000259" key="2">
    <source>
        <dbReference type="PROSITE" id="PS50110"/>
    </source>
</evidence>